<proteinExistence type="predicted"/>
<keyword evidence="4" id="KW-1185">Reference proteome</keyword>
<accession>A0ABV6UL67</accession>
<dbReference type="InterPro" id="IPR005754">
    <property type="entry name" value="Sortase"/>
</dbReference>
<protein>
    <submittedName>
        <fullName evidence="3">Class F sortase</fullName>
    </submittedName>
</protein>
<dbReference type="Pfam" id="PF04203">
    <property type="entry name" value="Sortase"/>
    <property type="match status" value="1"/>
</dbReference>
<dbReference type="EMBL" id="JBHEZZ010000005">
    <property type="protein sequence ID" value="MFC1402194.1"/>
    <property type="molecule type" value="Genomic_DNA"/>
</dbReference>
<gene>
    <name evidence="3" type="ORF">ACEZDJ_12940</name>
</gene>
<dbReference type="Gene3D" id="2.40.260.10">
    <property type="entry name" value="Sortase"/>
    <property type="match status" value="1"/>
</dbReference>
<feature type="transmembrane region" description="Helical" evidence="2">
    <location>
        <begin position="12"/>
        <end position="29"/>
    </location>
</feature>
<keyword evidence="1" id="KW-0378">Hydrolase</keyword>
<keyword evidence="2" id="KW-1133">Transmembrane helix</keyword>
<dbReference type="InterPro" id="IPR023365">
    <property type="entry name" value="Sortase_dom-sf"/>
</dbReference>
<comment type="caution">
    <text evidence="3">The sequence shown here is derived from an EMBL/GenBank/DDBJ whole genome shotgun (WGS) entry which is preliminary data.</text>
</comment>
<sequence>MPTDDPQRRKRGNALLVGAVGALLIWMAAHGSLQTAPQPPPSAALARTVDGRGPLPASAPERVRIPAIGVDAPTTVLGLAADGQIAVPTYRQADHIGWYRYSPAPGTPGTAVLLGHVDTPTGRAVLYRLGQLRPGDHIRIDRQDGSTAVFTVTRIAAYTDSAFPTSQVYSLSSPPQLALITCGYGYDPATHRYLGSIVAFARLTT</sequence>
<keyword evidence="2" id="KW-0812">Transmembrane</keyword>
<dbReference type="NCBIfam" id="NF033748">
    <property type="entry name" value="class_F_sortase"/>
    <property type="match status" value="1"/>
</dbReference>
<dbReference type="SUPFAM" id="SSF63817">
    <property type="entry name" value="Sortase"/>
    <property type="match status" value="1"/>
</dbReference>
<evidence type="ECO:0000256" key="2">
    <source>
        <dbReference type="SAM" id="Phobius"/>
    </source>
</evidence>
<evidence type="ECO:0000256" key="1">
    <source>
        <dbReference type="ARBA" id="ARBA00022801"/>
    </source>
</evidence>
<dbReference type="Proteomes" id="UP001592528">
    <property type="component" value="Unassembled WGS sequence"/>
</dbReference>
<evidence type="ECO:0000313" key="3">
    <source>
        <dbReference type="EMBL" id="MFC1402194.1"/>
    </source>
</evidence>
<evidence type="ECO:0000313" key="4">
    <source>
        <dbReference type="Proteomes" id="UP001592528"/>
    </source>
</evidence>
<dbReference type="InterPro" id="IPR042001">
    <property type="entry name" value="Sortase_F"/>
</dbReference>
<name>A0ABV6UL67_9ACTN</name>
<dbReference type="CDD" id="cd05829">
    <property type="entry name" value="Sortase_F"/>
    <property type="match status" value="1"/>
</dbReference>
<organism evidence="3 4">
    <name type="scientific">Streptacidiphilus cavernicola</name>
    <dbReference type="NCBI Taxonomy" id="3342716"/>
    <lineage>
        <taxon>Bacteria</taxon>
        <taxon>Bacillati</taxon>
        <taxon>Actinomycetota</taxon>
        <taxon>Actinomycetes</taxon>
        <taxon>Kitasatosporales</taxon>
        <taxon>Streptomycetaceae</taxon>
        <taxon>Streptacidiphilus</taxon>
    </lineage>
</organism>
<keyword evidence="2" id="KW-0472">Membrane</keyword>
<dbReference type="RefSeq" id="WP_198037371.1">
    <property type="nucleotide sequence ID" value="NZ_JBHEZZ010000005.1"/>
</dbReference>
<reference evidence="3 4" key="1">
    <citation type="submission" date="2024-09" db="EMBL/GenBank/DDBJ databases">
        <authorList>
            <person name="Lee S.D."/>
        </authorList>
    </citation>
    <scope>NUCLEOTIDE SEQUENCE [LARGE SCALE GENOMIC DNA]</scope>
    <source>
        <strain evidence="3 4">N1-5</strain>
    </source>
</reference>